<sequence length="196" mass="22895">MKINLEEVFNRIIDDFEYFCRVCIIVPARQWKKPPEEAEDIVDIPLILSSKQRGYIEYLNRKDIPDKVILKARQRGYSTVTLAYILWKILFGYNENIIYSIDHGVKAKEMARLMRRMFAQIPDVFKPKGLIWRSQPDRATNTRRNNQLLMKTADEELGRSGTLTQNFADEFASYKQNIQESIAASLTSGCPNNRVW</sequence>
<dbReference type="AlphaFoldDB" id="A0A0F9AR23"/>
<dbReference type="EMBL" id="LAZR01044670">
    <property type="protein sequence ID" value="KKL04092.1"/>
    <property type="molecule type" value="Genomic_DNA"/>
</dbReference>
<comment type="caution">
    <text evidence="1">The sequence shown here is derived from an EMBL/GenBank/DDBJ whole genome shotgun (WGS) entry which is preliminary data.</text>
</comment>
<name>A0A0F9AR23_9ZZZZ</name>
<dbReference type="Gene3D" id="3.40.50.300">
    <property type="entry name" value="P-loop containing nucleotide triphosphate hydrolases"/>
    <property type="match status" value="1"/>
</dbReference>
<gene>
    <name evidence="1" type="ORF">LCGC14_2619520</name>
</gene>
<accession>A0A0F9AR23</accession>
<evidence type="ECO:0008006" key="2">
    <source>
        <dbReference type="Google" id="ProtNLM"/>
    </source>
</evidence>
<reference evidence="1" key="1">
    <citation type="journal article" date="2015" name="Nature">
        <title>Complex archaea that bridge the gap between prokaryotes and eukaryotes.</title>
        <authorList>
            <person name="Spang A."/>
            <person name="Saw J.H."/>
            <person name="Jorgensen S.L."/>
            <person name="Zaremba-Niedzwiedzka K."/>
            <person name="Martijn J."/>
            <person name="Lind A.E."/>
            <person name="van Eijk R."/>
            <person name="Schleper C."/>
            <person name="Guy L."/>
            <person name="Ettema T.J."/>
        </authorList>
    </citation>
    <scope>NUCLEOTIDE SEQUENCE</scope>
</reference>
<dbReference type="InterPro" id="IPR027417">
    <property type="entry name" value="P-loop_NTPase"/>
</dbReference>
<protein>
    <recommendedName>
        <fullName evidence="2">Terminase large subunit gp17-like C-terminal domain-containing protein</fullName>
    </recommendedName>
</protein>
<evidence type="ECO:0000313" key="1">
    <source>
        <dbReference type="EMBL" id="KKL04092.1"/>
    </source>
</evidence>
<proteinExistence type="predicted"/>
<feature type="non-terminal residue" evidence="1">
    <location>
        <position position="196"/>
    </location>
</feature>
<organism evidence="1">
    <name type="scientific">marine sediment metagenome</name>
    <dbReference type="NCBI Taxonomy" id="412755"/>
    <lineage>
        <taxon>unclassified sequences</taxon>
        <taxon>metagenomes</taxon>
        <taxon>ecological metagenomes</taxon>
    </lineage>
</organism>